<accession>A0A9N9ERV9</accession>
<evidence type="ECO:0000313" key="2">
    <source>
        <dbReference type="Proteomes" id="UP000789508"/>
    </source>
</evidence>
<organism evidence="1 2">
    <name type="scientific">Ambispora leptoticha</name>
    <dbReference type="NCBI Taxonomy" id="144679"/>
    <lineage>
        <taxon>Eukaryota</taxon>
        <taxon>Fungi</taxon>
        <taxon>Fungi incertae sedis</taxon>
        <taxon>Mucoromycota</taxon>
        <taxon>Glomeromycotina</taxon>
        <taxon>Glomeromycetes</taxon>
        <taxon>Archaeosporales</taxon>
        <taxon>Ambisporaceae</taxon>
        <taxon>Ambispora</taxon>
    </lineage>
</organism>
<feature type="non-terminal residue" evidence="1">
    <location>
        <position position="1"/>
    </location>
</feature>
<evidence type="ECO:0000313" key="1">
    <source>
        <dbReference type="EMBL" id="CAG8690993.1"/>
    </source>
</evidence>
<reference evidence="1" key="1">
    <citation type="submission" date="2021-06" db="EMBL/GenBank/DDBJ databases">
        <authorList>
            <person name="Kallberg Y."/>
            <person name="Tangrot J."/>
            <person name="Rosling A."/>
        </authorList>
    </citation>
    <scope>NUCLEOTIDE SEQUENCE</scope>
    <source>
        <strain evidence="1">FL130A</strain>
    </source>
</reference>
<proteinExistence type="predicted"/>
<dbReference type="Proteomes" id="UP000789508">
    <property type="component" value="Unassembled WGS sequence"/>
</dbReference>
<name>A0A9N9ERV9_9GLOM</name>
<comment type="caution">
    <text evidence="1">The sequence shown here is derived from an EMBL/GenBank/DDBJ whole genome shotgun (WGS) entry which is preliminary data.</text>
</comment>
<protein>
    <submittedName>
        <fullName evidence="1">5881_t:CDS:1</fullName>
    </submittedName>
</protein>
<dbReference type="AlphaFoldDB" id="A0A9N9ERV9"/>
<keyword evidence="2" id="KW-1185">Reference proteome</keyword>
<gene>
    <name evidence="1" type="ORF">ALEPTO_LOCUS11203</name>
</gene>
<sequence length="42" mass="4655">NISGVDMSPILVIKNHTPIGLIDRPIGNPDTDQMKPYQEYAC</sequence>
<dbReference type="EMBL" id="CAJVPS010016720">
    <property type="protein sequence ID" value="CAG8690993.1"/>
    <property type="molecule type" value="Genomic_DNA"/>
</dbReference>